<name>U9TI90_RHIID</name>
<organism evidence="1">
    <name type="scientific">Rhizophagus irregularis (strain DAOM 181602 / DAOM 197198 / MUCL 43194)</name>
    <name type="common">Arbuscular mycorrhizal fungus</name>
    <name type="synonym">Glomus intraradices</name>
    <dbReference type="NCBI Taxonomy" id="747089"/>
    <lineage>
        <taxon>Eukaryota</taxon>
        <taxon>Fungi</taxon>
        <taxon>Fungi incertae sedis</taxon>
        <taxon>Mucoromycota</taxon>
        <taxon>Glomeromycotina</taxon>
        <taxon>Glomeromycetes</taxon>
        <taxon>Glomerales</taxon>
        <taxon>Glomeraceae</taxon>
        <taxon>Rhizophagus</taxon>
    </lineage>
</organism>
<proteinExistence type="predicted"/>
<gene>
    <name evidence="1" type="ORF">GLOINDRAFT_349312</name>
</gene>
<dbReference type="AlphaFoldDB" id="U9TI90"/>
<protein>
    <submittedName>
        <fullName evidence="1">Uncharacterized protein</fullName>
    </submittedName>
</protein>
<reference evidence="1" key="1">
    <citation type="submission" date="2013-07" db="EMBL/GenBank/DDBJ databases">
        <title>The genome of an arbuscular mycorrhizal fungus provides insights into the evolution of the oldest plant symbiosis.</title>
        <authorList>
            <consortium name="DOE Joint Genome Institute"/>
            <person name="Tisserant E."/>
            <person name="Malbreil M."/>
            <person name="Kuo A."/>
            <person name="Kohler A."/>
            <person name="Symeonidi A."/>
            <person name="Balestrini R."/>
            <person name="Charron P."/>
            <person name="Duensing N."/>
            <person name="Frei-dit-Frey N."/>
            <person name="Gianinazzi-Pearson V."/>
            <person name="Gilbert B."/>
            <person name="Handa Y."/>
            <person name="Hijri M."/>
            <person name="Kaul R."/>
            <person name="Kawaguchi M."/>
            <person name="Krajinski F."/>
            <person name="Lammers P."/>
            <person name="Lapierre D."/>
            <person name="Masclaux F.G."/>
            <person name="Murat C."/>
            <person name="Morin E."/>
            <person name="Ndikumana S."/>
            <person name="Pagni M."/>
            <person name="Petitpierre D."/>
            <person name="Requena N."/>
            <person name="Rosikiewicz P."/>
            <person name="Riley R."/>
            <person name="Saito K."/>
            <person name="San Clemente H."/>
            <person name="Shapiro H."/>
            <person name="van Tuinen D."/>
            <person name="Becard G."/>
            <person name="Bonfante P."/>
            <person name="Paszkowski U."/>
            <person name="Shachar-Hill Y."/>
            <person name="Young J.P."/>
            <person name="Sanders I.R."/>
            <person name="Henrissat B."/>
            <person name="Rensing S.A."/>
            <person name="Grigoriev I.V."/>
            <person name="Corradi N."/>
            <person name="Roux C."/>
            <person name="Martin F."/>
        </authorList>
    </citation>
    <scope>NUCLEOTIDE SEQUENCE</scope>
    <source>
        <strain evidence="1">DAOM 197198</strain>
    </source>
</reference>
<dbReference type="HOGENOM" id="CLU_3051543_0_0_1"/>
<accession>U9TI90</accession>
<evidence type="ECO:0000313" key="1">
    <source>
        <dbReference type="EMBL" id="ESA07889.1"/>
    </source>
</evidence>
<sequence>MIVIIRYSNNRDFNDLITECNTNFTDLGLIINSTSLIKKPTLRALPKLNKYNIG</sequence>
<dbReference type="EMBL" id="KI289794">
    <property type="protein sequence ID" value="ESA07889.1"/>
    <property type="molecule type" value="Genomic_DNA"/>
</dbReference>